<keyword evidence="2" id="KW-1133">Transmembrane helix</keyword>
<dbReference type="Proteomes" id="UP000799118">
    <property type="component" value="Unassembled WGS sequence"/>
</dbReference>
<feature type="compositionally biased region" description="Acidic residues" evidence="1">
    <location>
        <begin position="180"/>
        <end position="191"/>
    </location>
</feature>
<name>A0A6A4GVU9_9AGAR</name>
<evidence type="ECO:0000256" key="2">
    <source>
        <dbReference type="SAM" id="Phobius"/>
    </source>
</evidence>
<dbReference type="OrthoDB" id="2642524at2759"/>
<evidence type="ECO:0000313" key="3">
    <source>
        <dbReference type="EMBL" id="KAE9389891.1"/>
    </source>
</evidence>
<reference evidence="3" key="1">
    <citation type="journal article" date="2019" name="Environ. Microbiol.">
        <title>Fungal ecological strategies reflected in gene transcription - a case study of two litter decomposers.</title>
        <authorList>
            <person name="Barbi F."/>
            <person name="Kohler A."/>
            <person name="Barry K."/>
            <person name="Baskaran P."/>
            <person name="Daum C."/>
            <person name="Fauchery L."/>
            <person name="Ihrmark K."/>
            <person name="Kuo A."/>
            <person name="LaButti K."/>
            <person name="Lipzen A."/>
            <person name="Morin E."/>
            <person name="Grigoriev I.V."/>
            <person name="Henrissat B."/>
            <person name="Lindahl B."/>
            <person name="Martin F."/>
        </authorList>
    </citation>
    <scope>NUCLEOTIDE SEQUENCE</scope>
    <source>
        <strain evidence="3">JB14</strain>
    </source>
</reference>
<feature type="compositionally biased region" description="Basic and acidic residues" evidence="1">
    <location>
        <begin position="170"/>
        <end position="179"/>
    </location>
</feature>
<feature type="region of interest" description="Disordered" evidence="1">
    <location>
        <begin position="170"/>
        <end position="270"/>
    </location>
</feature>
<evidence type="ECO:0000256" key="1">
    <source>
        <dbReference type="SAM" id="MobiDB-lite"/>
    </source>
</evidence>
<sequence>MVENEDSTWRISILRSKNLQYLLPPGSSGCTPIVVVSVDPHLGYNHCKVFEAKLGCDGQNTNSKILLDILNAQPRTKLSFEIILKKNTRRAKGVVVGSGIYELCELVKLTQEKTHSTAVISINLNASLSTPRGSNVRRDNKTSGCPTLQIKLIPPKVAKDRPGVSPFVCEKKEEEKVSEEAENQASEELDLASEKTPGEGPTLPPSPSGIRRRRRRRVLTGFMVESDDEAEETWISESESEEEEPPCYDDGDKVEEDNVSQDPAPTPPSLPWIIRVSSILGMAQPNPGILPSYTMSNEQAREEEAKRLKAVSDAIEWEWWERALCLFTVYRELRVAQREEELCERSLESGLVKEGKEEFEEKYERIYQWLQLEWKSVGGLLIALAGIDAAVFAISPSNSGSTVDTDTLFAIDSQALSAISLSTTATGLGLLCDGYFILRYAWGDVGTFVNSACPSSTSTYSSSSSSSWAYFALSSRIPALCMIISIFFLVTFLLLVAWQVAPPAGLVVLGYPSGYGDGYEISGLGCDVGFEGHSVGCEGSLGNIFEG</sequence>
<feature type="transmembrane region" description="Helical" evidence="2">
    <location>
        <begin position="415"/>
        <end position="438"/>
    </location>
</feature>
<dbReference type="AlphaFoldDB" id="A0A6A4GVU9"/>
<feature type="compositionally biased region" description="Acidic residues" evidence="1">
    <location>
        <begin position="225"/>
        <end position="259"/>
    </location>
</feature>
<keyword evidence="4" id="KW-1185">Reference proteome</keyword>
<proteinExistence type="predicted"/>
<dbReference type="EMBL" id="ML769678">
    <property type="protein sequence ID" value="KAE9389891.1"/>
    <property type="molecule type" value="Genomic_DNA"/>
</dbReference>
<gene>
    <name evidence="3" type="ORF">BT96DRAFT_889801</name>
</gene>
<evidence type="ECO:0000313" key="4">
    <source>
        <dbReference type="Proteomes" id="UP000799118"/>
    </source>
</evidence>
<organism evidence="3 4">
    <name type="scientific">Gymnopus androsaceus JB14</name>
    <dbReference type="NCBI Taxonomy" id="1447944"/>
    <lineage>
        <taxon>Eukaryota</taxon>
        <taxon>Fungi</taxon>
        <taxon>Dikarya</taxon>
        <taxon>Basidiomycota</taxon>
        <taxon>Agaricomycotina</taxon>
        <taxon>Agaricomycetes</taxon>
        <taxon>Agaricomycetidae</taxon>
        <taxon>Agaricales</taxon>
        <taxon>Marasmiineae</taxon>
        <taxon>Omphalotaceae</taxon>
        <taxon>Gymnopus</taxon>
    </lineage>
</organism>
<protein>
    <submittedName>
        <fullName evidence="3">Uncharacterized protein</fullName>
    </submittedName>
</protein>
<keyword evidence="2" id="KW-0472">Membrane</keyword>
<feature type="transmembrane region" description="Helical" evidence="2">
    <location>
        <begin position="377"/>
        <end position="395"/>
    </location>
</feature>
<feature type="transmembrane region" description="Helical" evidence="2">
    <location>
        <begin position="477"/>
        <end position="501"/>
    </location>
</feature>
<accession>A0A6A4GVU9</accession>
<keyword evidence="2" id="KW-0812">Transmembrane</keyword>